<organism evidence="7 8">
    <name type="scientific">Edaphochlamys debaryana</name>
    <dbReference type="NCBI Taxonomy" id="47281"/>
    <lineage>
        <taxon>Eukaryota</taxon>
        <taxon>Viridiplantae</taxon>
        <taxon>Chlorophyta</taxon>
        <taxon>core chlorophytes</taxon>
        <taxon>Chlorophyceae</taxon>
        <taxon>CS clade</taxon>
        <taxon>Chlamydomonadales</taxon>
        <taxon>Chlamydomonadales incertae sedis</taxon>
        <taxon>Edaphochlamys</taxon>
    </lineage>
</organism>
<comment type="subcellular location">
    <subcellularLocation>
        <location evidence="2">Membrane</location>
        <topology evidence="2">Peripheral membrane protein</topology>
    </subcellularLocation>
</comment>
<dbReference type="InterPro" id="IPR008990">
    <property type="entry name" value="Elect_transpt_acc-like_dom_sf"/>
</dbReference>
<evidence type="ECO:0000313" key="8">
    <source>
        <dbReference type="Proteomes" id="UP000612055"/>
    </source>
</evidence>
<dbReference type="AlphaFoldDB" id="A0A836BXC6"/>
<dbReference type="InterPro" id="IPR003375">
    <property type="entry name" value="PSI_PsaE"/>
</dbReference>
<gene>
    <name evidence="7" type="ORF">HYH03_009256</name>
</gene>
<dbReference type="SUPFAM" id="SSF50090">
    <property type="entry name" value="Electron transport accessory proteins"/>
    <property type="match status" value="1"/>
</dbReference>
<dbReference type="OrthoDB" id="2161449at2759"/>
<keyword evidence="8" id="KW-1185">Reference proteome</keyword>
<reference evidence="7" key="1">
    <citation type="journal article" date="2020" name="bioRxiv">
        <title>Comparative genomics of Chlamydomonas.</title>
        <authorList>
            <person name="Craig R.J."/>
            <person name="Hasan A.R."/>
            <person name="Ness R.W."/>
            <person name="Keightley P.D."/>
        </authorList>
    </citation>
    <scope>NUCLEOTIDE SEQUENCE</scope>
    <source>
        <strain evidence="7">CCAP 11/70</strain>
    </source>
</reference>
<proteinExistence type="inferred from homology"/>
<keyword evidence="6" id="KW-0472">Membrane</keyword>
<evidence type="ECO:0000256" key="3">
    <source>
        <dbReference type="ARBA" id="ARBA00007501"/>
    </source>
</evidence>
<evidence type="ECO:0000256" key="2">
    <source>
        <dbReference type="ARBA" id="ARBA00004170"/>
    </source>
</evidence>
<dbReference type="GO" id="GO:0009538">
    <property type="term" value="C:photosystem I reaction center"/>
    <property type="evidence" value="ECO:0007669"/>
    <property type="project" value="InterPro"/>
</dbReference>
<comment type="similarity">
    <text evidence="3">Belongs to the PsaE family.</text>
</comment>
<evidence type="ECO:0000256" key="4">
    <source>
        <dbReference type="ARBA" id="ARBA00022531"/>
    </source>
</evidence>
<evidence type="ECO:0008006" key="9">
    <source>
        <dbReference type="Google" id="ProtNLM"/>
    </source>
</evidence>
<dbReference type="GO" id="GO:0015979">
    <property type="term" value="P:photosynthesis"/>
    <property type="evidence" value="ECO:0007669"/>
    <property type="project" value="UniProtKB-KW"/>
</dbReference>
<dbReference type="EMBL" id="JAEHOE010000044">
    <property type="protein sequence ID" value="KAG2492596.1"/>
    <property type="molecule type" value="Genomic_DNA"/>
</dbReference>
<evidence type="ECO:0000256" key="6">
    <source>
        <dbReference type="ARBA" id="ARBA00023136"/>
    </source>
</evidence>
<evidence type="ECO:0000256" key="5">
    <source>
        <dbReference type="ARBA" id="ARBA00022836"/>
    </source>
</evidence>
<dbReference type="Pfam" id="PF02427">
    <property type="entry name" value="PSI_PsaE"/>
    <property type="match status" value="1"/>
</dbReference>
<sequence>MQALSSRVNIAAKPQRAQRLVVRADAAPAAAAPKKEVGPKRGSFVKILRPESYWFNQVGKVVSVDQSGIRYPVVVRFEQQNYAGVTTNNYALDEVVPASK</sequence>
<keyword evidence="5" id="KW-0603">Photosystem I</keyword>
<protein>
    <recommendedName>
        <fullName evidence="9">Photosystem I reaction center subunit IV</fullName>
    </recommendedName>
</protein>
<accession>A0A836BXC6</accession>
<dbReference type="PANTHER" id="PTHR34549">
    <property type="entry name" value="PHOTOSYSTEM I REACTION CENTER SUBUNIT IV A, CHLOROPLASTIC-RELATED"/>
    <property type="match status" value="1"/>
</dbReference>
<evidence type="ECO:0000313" key="7">
    <source>
        <dbReference type="EMBL" id="KAG2492596.1"/>
    </source>
</evidence>
<comment type="function">
    <text evidence="1">Stabilizes the interaction between PsaC and the PSI core, assists the docking of the ferredoxin to PSI and interacts with ferredoxin-NADP oxidoreductase.</text>
</comment>
<dbReference type="PANTHER" id="PTHR34549:SF2">
    <property type="entry name" value="PHOTOSYSTEM I SUBUNIT IV"/>
    <property type="match status" value="1"/>
</dbReference>
<keyword evidence="4" id="KW-0602">Photosynthesis</keyword>
<evidence type="ECO:0000256" key="1">
    <source>
        <dbReference type="ARBA" id="ARBA00001993"/>
    </source>
</evidence>
<comment type="caution">
    <text evidence="7">The sequence shown here is derived from an EMBL/GenBank/DDBJ whole genome shotgun (WGS) entry which is preliminary data.</text>
</comment>
<dbReference type="Gene3D" id="2.30.30.50">
    <property type="match status" value="1"/>
</dbReference>
<name>A0A836BXC6_9CHLO</name>
<dbReference type="Proteomes" id="UP000612055">
    <property type="component" value="Unassembled WGS sequence"/>
</dbReference>
<dbReference type="NCBIfam" id="NF002745">
    <property type="entry name" value="PRK02749.1"/>
    <property type="match status" value="1"/>
</dbReference>